<dbReference type="InterPro" id="IPR018445">
    <property type="entry name" value="Put_Phosphate_transp_reg"/>
</dbReference>
<proteinExistence type="inferred from homology"/>
<organism evidence="3 4">
    <name type="scientific">Cloacibacillus evryensis</name>
    <dbReference type="NCBI Taxonomy" id="508460"/>
    <lineage>
        <taxon>Bacteria</taxon>
        <taxon>Thermotogati</taxon>
        <taxon>Synergistota</taxon>
        <taxon>Synergistia</taxon>
        <taxon>Synergistales</taxon>
        <taxon>Synergistaceae</taxon>
        <taxon>Cloacibacillus</taxon>
    </lineage>
</organism>
<dbReference type="PANTHER" id="PTHR37298:SF1">
    <property type="entry name" value="UPF0111 PROTEIN YKAA"/>
    <property type="match status" value="1"/>
</dbReference>
<dbReference type="EMBL" id="JANFYT010000004">
    <property type="protein sequence ID" value="MCQ4813331.1"/>
    <property type="molecule type" value="Genomic_DNA"/>
</dbReference>
<protein>
    <submittedName>
        <fullName evidence="3">DUF47 family protein</fullName>
    </submittedName>
</protein>
<dbReference type="SUPFAM" id="SSF109755">
    <property type="entry name" value="PhoU-like"/>
    <property type="match status" value="1"/>
</dbReference>
<evidence type="ECO:0000313" key="3">
    <source>
        <dbReference type="EMBL" id="MCQ4813331.1"/>
    </source>
</evidence>
<dbReference type="Pfam" id="PF01865">
    <property type="entry name" value="PhoU_div"/>
    <property type="match status" value="1"/>
</dbReference>
<feature type="coiled-coil region" evidence="2">
    <location>
        <begin position="39"/>
        <end position="97"/>
    </location>
</feature>
<sequence length="207" mass="23837">MARKNDAFYFENFITCTDFACQAAHLLQKALVDFNPDLMEEKLAEIHKVEHAADEKKHELLNVLAKAFITPIEREDIIQLSQNIDEMTDKIEDVMLRIYCNNIREIRPDALTLVGLTINCCEETKKMITEFANFKHSKSLHDHIVHINTMEEEADRLFISSMHTLHVTCGDPIAVITWREIYIYLEKCVDACEHVADAVEGVVMKNS</sequence>
<gene>
    <name evidence="3" type="ORF">NE630_02705</name>
</gene>
<evidence type="ECO:0000256" key="1">
    <source>
        <dbReference type="ARBA" id="ARBA00008591"/>
    </source>
</evidence>
<comment type="caution">
    <text evidence="3">The sequence shown here is derived from an EMBL/GenBank/DDBJ whole genome shotgun (WGS) entry which is preliminary data.</text>
</comment>
<dbReference type="PANTHER" id="PTHR37298">
    <property type="entry name" value="UPF0111 PROTEIN YKAA"/>
    <property type="match status" value="1"/>
</dbReference>
<name>A0AAW5K0U7_9BACT</name>
<reference evidence="3 4" key="1">
    <citation type="submission" date="2022-06" db="EMBL/GenBank/DDBJ databases">
        <title>Isolation of gut microbiota from human fecal samples.</title>
        <authorList>
            <person name="Pamer E.G."/>
            <person name="Barat B."/>
            <person name="Waligurski E."/>
            <person name="Medina S."/>
            <person name="Paddock L."/>
            <person name="Mostad J."/>
        </authorList>
    </citation>
    <scope>NUCLEOTIDE SEQUENCE [LARGE SCALE GENOMIC DNA]</scope>
    <source>
        <strain evidence="3 4">DFI.9.90</strain>
    </source>
</reference>
<evidence type="ECO:0000256" key="2">
    <source>
        <dbReference type="SAM" id="Coils"/>
    </source>
</evidence>
<dbReference type="AlphaFoldDB" id="A0AAW5K0U7"/>
<dbReference type="Gene3D" id="1.20.58.220">
    <property type="entry name" value="Phosphate transport system protein phou homolog 2, domain 2"/>
    <property type="match status" value="1"/>
</dbReference>
<keyword evidence="4" id="KW-1185">Reference proteome</keyword>
<comment type="similarity">
    <text evidence="1">Belongs to the UPF0111 family.</text>
</comment>
<dbReference type="InterPro" id="IPR052912">
    <property type="entry name" value="UPF0111_domain"/>
</dbReference>
<dbReference type="Proteomes" id="UP001205919">
    <property type="component" value="Unassembled WGS sequence"/>
</dbReference>
<dbReference type="InterPro" id="IPR038078">
    <property type="entry name" value="PhoU-like_sf"/>
</dbReference>
<evidence type="ECO:0000313" key="4">
    <source>
        <dbReference type="Proteomes" id="UP001205919"/>
    </source>
</evidence>
<keyword evidence="2" id="KW-0175">Coiled coil</keyword>
<dbReference type="RefSeq" id="WP_008711591.1">
    <property type="nucleotide sequence ID" value="NZ_CABKQM010000008.1"/>
</dbReference>
<accession>A0AAW5K0U7</accession>